<sequence length="114" mass="12984">MSEIITGSEVKLIIGDFKIANEKLIKGEGLALKNLTNSEISLKALRDMISNNEPLPPDSPYNSFEEWEKHLVDIVKSKRQSIENIKIAKVENEFIEWFLVNGDDSKTYEKYPGV</sequence>
<accession>A0A1T4QP21</accession>
<proteinExistence type="predicted"/>
<evidence type="ECO:0000313" key="2">
    <source>
        <dbReference type="Proteomes" id="UP000191153"/>
    </source>
</evidence>
<dbReference type="STRING" id="180163.SAMN02745174_02387"/>
<name>A0A1T4QP21_9FUSO</name>
<dbReference type="Proteomes" id="UP000191153">
    <property type="component" value="Unassembled WGS sequence"/>
</dbReference>
<organism evidence="1 2">
    <name type="scientific">Cetobacterium ceti</name>
    <dbReference type="NCBI Taxonomy" id="180163"/>
    <lineage>
        <taxon>Bacteria</taxon>
        <taxon>Fusobacteriati</taxon>
        <taxon>Fusobacteriota</taxon>
        <taxon>Fusobacteriia</taxon>
        <taxon>Fusobacteriales</taxon>
        <taxon>Fusobacteriaceae</taxon>
        <taxon>Cetobacterium</taxon>
    </lineage>
</organism>
<dbReference type="AlphaFoldDB" id="A0A1T4QP21"/>
<protein>
    <submittedName>
        <fullName evidence="1">Uncharacterized protein</fullName>
    </submittedName>
</protein>
<gene>
    <name evidence="1" type="ORF">SAMN02745174_02387</name>
</gene>
<dbReference type="RefSeq" id="WP_078694813.1">
    <property type="nucleotide sequence ID" value="NZ_FUWX01000027.1"/>
</dbReference>
<reference evidence="1 2" key="1">
    <citation type="submission" date="2017-02" db="EMBL/GenBank/DDBJ databases">
        <authorList>
            <person name="Peterson S.W."/>
        </authorList>
    </citation>
    <scope>NUCLEOTIDE SEQUENCE [LARGE SCALE GENOMIC DNA]</scope>
    <source>
        <strain evidence="1 2">ATCC 700028</strain>
    </source>
</reference>
<keyword evidence="2" id="KW-1185">Reference proteome</keyword>
<dbReference type="EMBL" id="FUWX01000027">
    <property type="protein sequence ID" value="SKA05211.1"/>
    <property type="molecule type" value="Genomic_DNA"/>
</dbReference>
<evidence type="ECO:0000313" key="1">
    <source>
        <dbReference type="EMBL" id="SKA05211.1"/>
    </source>
</evidence>